<evidence type="ECO:0000256" key="6">
    <source>
        <dbReference type="ARBA" id="ARBA00023136"/>
    </source>
</evidence>
<feature type="transmembrane region" description="Helical" evidence="7">
    <location>
        <begin position="234"/>
        <end position="255"/>
    </location>
</feature>
<keyword evidence="3 7" id="KW-0813">Transport</keyword>
<dbReference type="InterPro" id="IPR037185">
    <property type="entry name" value="EmrE-like"/>
</dbReference>
<evidence type="ECO:0000256" key="4">
    <source>
        <dbReference type="ARBA" id="ARBA00022692"/>
    </source>
</evidence>
<comment type="subcellular location">
    <subcellularLocation>
        <location evidence="1 7">Membrane</location>
        <topology evidence="1 7">Multi-pass membrane protein</topology>
    </subcellularLocation>
</comment>
<dbReference type="GO" id="GO:0016020">
    <property type="term" value="C:membrane"/>
    <property type="evidence" value="ECO:0007669"/>
    <property type="project" value="UniProtKB-SubCell"/>
</dbReference>
<comment type="similarity">
    <text evidence="2 7">Belongs to the purine permeases (TC 2.A.7.14) family.</text>
</comment>
<comment type="caution">
    <text evidence="8">The sequence shown here is derived from an EMBL/GenBank/DDBJ whole genome shotgun (WGS) entry which is preliminary data.</text>
</comment>
<feature type="transmembrane region" description="Helical" evidence="7">
    <location>
        <begin position="311"/>
        <end position="327"/>
    </location>
</feature>
<evidence type="ECO:0000256" key="3">
    <source>
        <dbReference type="ARBA" id="ARBA00022448"/>
    </source>
</evidence>
<keyword evidence="9" id="KW-1185">Reference proteome</keyword>
<evidence type="ECO:0000256" key="5">
    <source>
        <dbReference type="ARBA" id="ARBA00022989"/>
    </source>
</evidence>
<gene>
    <name evidence="8" type="ORF">ILEXP_LOCUS39467</name>
</gene>
<evidence type="ECO:0000313" key="8">
    <source>
        <dbReference type="EMBL" id="CAK9169976.1"/>
    </source>
</evidence>
<feature type="transmembrane region" description="Helical" evidence="7">
    <location>
        <begin position="112"/>
        <end position="134"/>
    </location>
</feature>
<sequence length="328" mass="36035">MDLDVNQEATEINSDHEHEIGNHHQSIVPPPRRQYQWYLEMVIYALFVLSGQSAATLLGRLYYEKGGKSKWMATLVQSAGFPILLPLLYISVTKNHTANSTNAPSTLVIVSVYGLLGLFLAAGTILFVIGLLYLPVSTFSLITSTQVGFNAIFSRYLNSQKFTPFIINSIVLLTTSSSLLVFHNDSGESSKASKGKYAIGFLCTVGAATGYALILSISQLFFRKILKKQTIRDVLDVTIYESLVATCVILVGLFASGEWKSLKTEMEEFELGKSSYVMTLVWTALAWQVFSIGIVGLIFKGSALFANEISTLTLPIVPVLAVIFSMTR</sequence>
<feature type="transmembrane region" description="Helical" evidence="7">
    <location>
        <begin position="162"/>
        <end position="182"/>
    </location>
</feature>
<keyword evidence="5 7" id="KW-1133">Transmembrane helix</keyword>
<accession>A0ABC8TM26</accession>
<feature type="transmembrane region" description="Helical" evidence="7">
    <location>
        <begin position="275"/>
        <end position="299"/>
    </location>
</feature>
<reference evidence="8 9" key="1">
    <citation type="submission" date="2024-02" db="EMBL/GenBank/DDBJ databases">
        <authorList>
            <person name="Vignale AGUSTIN F."/>
            <person name="Sosa J E."/>
            <person name="Modenutti C."/>
        </authorList>
    </citation>
    <scope>NUCLEOTIDE SEQUENCE [LARGE SCALE GENOMIC DNA]</scope>
</reference>
<dbReference type="GO" id="GO:0015211">
    <property type="term" value="F:purine nucleoside transmembrane transporter activity"/>
    <property type="evidence" value="ECO:0007669"/>
    <property type="project" value="UniProtKB-UniRule"/>
</dbReference>
<feature type="transmembrane region" description="Helical" evidence="7">
    <location>
        <begin position="41"/>
        <end position="59"/>
    </location>
</feature>
<keyword evidence="4 7" id="KW-0812">Transmembrane</keyword>
<dbReference type="Proteomes" id="UP001642360">
    <property type="component" value="Unassembled WGS sequence"/>
</dbReference>
<evidence type="ECO:0000256" key="1">
    <source>
        <dbReference type="ARBA" id="ARBA00004141"/>
    </source>
</evidence>
<keyword evidence="6 7" id="KW-0472">Membrane</keyword>
<dbReference type="SUPFAM" id="SSF103481">
    <property type="entry name" value="Multidrug resistance efflux transporter EmrE"/>
    <property type="match status" value="1"/>
</dbReference>
<dbReference type="GO" id="GO:0005345">
    <property type="term" value="F:purine nucleobase transmembrane transporter activity"/>
    <property type="evidence" value="ECO:0007669"/>
    <property type="project" value="UniProtKB-UniRule"/>
</dbReference>
<dbReference type="InterPro" id="IPR030182">
    <property type="entry name" value="PUP_plant"/>
</dbReference>
<feature type="transmembrane region" description="Helical" evidence="7">
    <location>
        <begin position="197"/>
        <end position="222"/>
    </location>
</feature>
<dbReference type="EMBL" id="CAUOFW020005406">
    <property type="protein sequence ID" value="CAK9169976.1"/>
    <property type="molecule type" value="Genomic_DNA"/>
</dbReference>
<organism evidence="8 9">
    <name type="scientific">Ilex paraguariensis</name>
    <name type="common">yerba mate</name>
    <dbReference type="NCBI Taxonomy" id="185542"/>
    <lineage>
        <taxon>Eukaryota</taxon>
        <taxon>Viridiplantae</taxon>
        <taxon>Streptophyta</taxon>
        <taxon>Embryophyta</taxon>
        <taxon>Tracheophyta</taxon>
        <taxon>Spermatophyta</taxon>
        <taxon>Magnoliopsida</taxon>
        <taxon>eudicotyledons</taxon>
        <taxon>Gunneridae</taxon>
        <taxon>Pentapetalae</taxon>
        <taxon>asterids</taxon>
        <taxon>campanulids</taxon>
        <taxon>Aquifoliales</taxon>
        <taxon>Aquifoliaceae</taxon>
        <taxon>Ilex</taxon>
    </lineage>
</organism>
<dbReference type="PANTHER" id="PTHR31376:SF17">
    <property type="entry name" value="PURINE PERMEASE 21-RELATED"/>
    <property type="match status" value="1"/>
</dbReference>
<dbReference type="Pfam" id="PF16913">
    <property type="entry name" value="PUNUT"/>
    <property type="match status" value="1"/>
</dbReference>
<proteinExistence type="inferred from homology"/>
<dbReference type="PANTHER" id="PTHR31376">
    <property type="entry name" value="OS09G0467300 PROTEIN-RELATED"/>
    <property type="match status" value="1"/>
</dbReference>
<evidence type="ECO:0000256" key="7">
    <source>
        <dbReference type="RuleBase" id="RU368015"/>
    </source>
</evidence>
<evidence type="ECO:0000313" key="9">
    <source>
        <dbReference type="Proteomes" id="UP001642360"/>
    </source>
</evidence>
<comment type="caution">
    <text evidence="7">Lacks conserved residue(s) required for the propagation of feature annotation.</text>
</comment>
<dbReference type="AlphaFoldDB" id="A0ABC8TM26"/>
<name>A0ABC8TM26_9AQUA</name>
<protein>
    <recommendedName>
        <fullName evidence="7">Probable purine permease</fullName>
    </recommendedName>
</protein>
<evidence type="ECO:0000256" key="2">
    <source>
        <dbReference type="ARBA" id="ARBA00006213"/>
    </source>
</evidence>
<feature type="transmembrane region" description="Helical" evidence="7">
    <location>
        <begin position="71"/>
        <end position="92"/>
    </location>
</feature>